<evidence type="ECO:0000256" key="2">
    <source>
        <dbReference type="ARBA" id="ARBA00023125"/>
    </source>
</evidence>
<dbReference type="SMART" id="SM00347">
    <property type="entry name" value="HTH_MARR"/>
    <property type="match status" value="1"/>
</dbReference>
<gene>
    <name evidence="6" type="ORF">QN215_08170</name>
</gene>
<proteinExistence type="predicted"/>
<dbReference type="InterPro" id="IPR036390">
    <property type="entry name" value="WH_DNA-bd_sf"/>
</dbReference>
<feature type="domain" description="HTH arsR-type" evidence="5">
    <location>
        <begin position="29"/>
        <end position="108"/>
    </location>
</feature>
<dbReference type="RefSeq" id="WP_369343823.1">
    <property type="nucleotide sequence ID" value="NZ_CP129674.1"/>
</dbReference>
<dbReference type="SMART" id="SM00418">
    <property type="entry name" value="HTH_ARSR"/>
    <property type="match status" value="1"/>
</dbReference>
<evidence type="ECO:0000259" key="5">
    <source>
        <dbReference type="SMART" id="SM00418"/>
    </source>
</evidence>
<sequence>MTETDAKHEYGLPPSRVVDSNDAKIDDASTLRALASPVRMRILGLLRVQGKATVGEICEKVGIATGSVSYHLAQLEKAGLVERMEDPDGDGRKRWWRACHRAMAPTSISKQKDGSSLADYLHAVSLTYRQIYDRFVDQKSDLPAEWVDAAMNQDRTVTLTLEQMVEMNAEFDALAQHWEQVSRGADASETHGESAPTVSGMRKVALIIQSFPWLP</sequence>
<dbReference type="CDD" id="cd00090">
    <property type="entry name" value="HTH_ARSR"/>
    <property type="match status" value="1"/>
</dbReference>
<dbReference type="InterPro" id="IPR011991">
    <property type="entry name" value="ArsR-like_HTH"/>
</dbReference>
<dbReference type="AlphaFoldDB" id="A0AB39U5P5"/>
<dbReference type="KEGG" id="baqk:QN215_08170"/>
<dbReference type="SUPFAM" id="SSF46785">
    <property type="entry name" value="Winged helix' DNA-binding domain"/>
    <property type="match status" value="1"/>
</dbReference>
<dbReference type="PRINTS" id="PR00778">
    <property type="entry name" value="HTHARSR"/>
</dbReference>
<dbReference type="EMBL" id="CP129674">
    <property type="protein sequence ID" value="XDS44231.1"/>
    <property type="molecule type" value="Genomic_DNA"/>
</dbReference>
<accession>A0AB39U5P5</accession>
<dbReference type="PANTHER" id="PTHR33154:SF15">
    <property type="entry name" value="REGULATORY PROTEIN ARSR"/>
    <property type="match status" value="1"/>
</dbReference>
<evidence type="ECO:0000313" key="6">
    <source>
        <dbReference type="EMBL" id="XDS44231.1"/>
    </source>
</evidence>
<dbReference type="InterPro" id="IPR036388">
    <property type="entry name" value="WH-like_DNA-bd_sf"/>
</dbReference>
<reference evidence="6" key="1">
    <citation type="submission" date="2023-07" db="EMBL/GenBank/DDBJ databases">
        <title>Bifidobacterium aquikefiriaerophilum sp. nov. and Bifidobacterium eccum sp. nov., isolated from water kefir.</title>
        <authorList>
            <person name="Breselge S."/>
            <person name="Bellassi P."/>
            <person name="Barcenilla C."/>
            <person name="Alvarez-Ordonez A."/>
            <person name="Morelli L."/>
            <person name="Cotter P.D."/>
        </authorList>
    </citation>
    <scope>NUCLEOTIDE SEQUENCE</scope>
    <source>
        <strain evidence="6">WK041_4_12</strain>
    </source>
</reference>
<evidence type="ECO:0000259" key="4">
    <source>
        <dbReference type="SMART" id="SM00347"/>
    </source>
</evidence>
<keyword evidence="1" id="KW-0805">Transcription regulation</keyword>
<evidence type="ECO:0000256" key="3">
    <source>
        <dbReference type="ARBA" id="ARBA00023163"/>
    </source>
</evidence>
<evidence type="ECO:0000256" key="1">
    <source>
        <dbReference type="ARBA" id="ARBA00023015"/>
    </source>
</evidence>
<dbReference type="GO" id="GO:0003700">
    <property type="term" value="F:DNA-binding transcription factor activity"/>
    <property type="evidence" value="ECO:0007669"/>
    <property type="project" value="InterPro"/>
</dbReference>
<dbReference type="InterPro" id="IPR000835">
    <property type="entry name" value="HTH_MarR-typ"/>
</dbReference>
<feature type="domain" description="HTH marR-type" evidence="4">
    <location>
        <begin position="32"/>
        <end position="129"/>
    </location>
</feature>
<keyword evidence="2" id="KW-0238">DNA-binding</keyword>
<dbReference type="InterPro" id="IPR051081">
    <property type="entry name" value="HTH_MetalResp_TranReg"/>
</dbReference>
<dbReference type="NCBIfam" id="NF033788">
    <property type="entry name" value="HTH_metalloreg"/>
    <property type="match status" value="1"/>
</dbReference>
<name>A0AB39U5P5_9BIFI</name>
<dbReference type="Pfam" id="PF12840">
    <property type="entry name" value="HTH_20"/>
    <property type="match status" value="1"/>
</dbReference>
<dbReference type="Gene3D" id="1.10.10.10">
    <property type="entry name" value="Winged helix-like DNA-binding domain superfamily/Winged helix DNA-binding domain"/>
    <property type="match status" value="1"/>
</dbReference>
<dbReference type="GO" id="GO:0003677">
    <property type="term" value="F:DNA binding"/>
    <property type="evidence" value="ECO:0007669"/>
    <property type="project" value="UniProtKB-KW"/>
</dbReference>
<dbReference type="PANTHER" id="PTHR33154">
    <property type="entry name" value="TRANSCRIPTIONAL REGULATOR, ARSR FAMILY"/>
    <property type="match status" value="1"/>
</dbReference>
<protein>
    <submittedName>
        <fullName evidence="6">Winged helix-turn-helix domain-containing protein</fullName>
    </submittedName>
</protein>
<dbReference type="InterPro" id="IPR001845">
    <property type="entry name" value="HTH_ArsR_DNA-bd_dom"/>
</dbReference>
<organism evidence="6">
    <name type="scientific">Bifidobacterium aquikefiricola</name>
    <dbReference type="NCBI Taxonomy" id="3059038"/>
    <lineage>
        <taxon>Bacteria</taxon>
        <taxon>Bacillati</taxon>
        <taxon>Actinomycetota</taxon>
        <taxon>Actinomycetes</taxon>
        <taxon>Bifidobacteriales</taxon>
        <taxon>Bifidobacteriaceae</taxon>
        <taxon>Bifidobacterium</taxon>
    </lineage>
</organism>
<keyword evidence="3" id="KW-0804">Transcription</keyword>